<feature type="transmembrane region" description="Helical" evidence="6">
    <location>
        <begin position="57"/>
        <end position="78"/>
    </location>
</feature>
<dbReference type="EMBL" id="VXKE01000019">
    <property type="protein sequence ID" value="KAA8708547.1"/>
    <property type="molecule type" value="Genomic_DNA"/>
</dbReference>
<accession>A0A5M9QKY9</accession>
<feature type="transmembrane region" description="Helical" evidence="6">
    <location>
        <begin position="12"/>
        <end position="37"/>
    </location>
</feature>
<evidence type="ECO:0000256" key="1">
    <source>
        <dbReference type="ARBA" id="ARBA00004651"/>
    </source>
</evidence>
<name>A0A5M9QKY9_9HELI</name>
<dbReference type="Proteomes" id="UP000323707">
    <property type="component" value="Unassembled WGS sequence"/>
</dbReference>
<evidence type="ECO:0000256" key="2">
    <source>
        <dbReference type="ARBA" id="ARBA00022475"/>
    </source>
</evidence>
<evidence type="ECO:0000256" key="4">
    <source>
        <dbReference type="ARBA" id="ARBA00022989"/>
    </source>
</evidence>
<dbReference type="PANTHER" id="PTHR33529:SF7">
    <property type="entry name" value="LIPOPOLYSACCHARIDE EXPORT SYSTEM PERMEASE PROTEIN LPTF"/>
    <property type="match status" value="1"/>
</dbReference>
<comment type="caution">
    <text evidence="7">The sequence shown here is derived from an EMBL/GenBank/DDBJ whole genome shotgun (WGS) entry which is preliminary data.</text>
</comment>
<dbReference type="GO" id="GO:0043190">
    <property type="term" value="C:ATP-binding cassette (ABC) transporter complex"/>
    <property type="evidence" value="ECO:0007669"/>
    <property type="project" value="TreeGrafter"/>
</dbReference>
<feature type="transmembrane region" description="Helical" evidence="6">
    <location>
        <begin position="99"/>
        <end position="122"/>
    </location>
</feature>
<keyword evidence="2" id="KW-1003">Cell membrane</keyword>
<feature type="transmembrane region" description="Helical" evidence="6">
    <location>
        <begin position="291"/>
        <end position="308"/>
    </location>
</feature>
<reference evidence="7 8" key="1">
    <citation type="submission" date="2019-09" db="EMBL/GenBank/DDBJ databases">
        <title>Draft genome sequence of various Type strains from the CCUG.</title>
        <authorList>
            <person name="Pineiro-Iglesias B."/>
            <person name="Tunovic T."/>
            <person name="Unosson C."/>
            <person name="Inganas E."/>
            <person name="Ohlen M."/>
            <person name="Cardew S."/>
            <person name="Jensie-Markopoulos S."/>
            <person name="Salva-Serra F."/>
            <person name="Jaen-Luchoro D."/>
            <person name="Karlsson R."/>
            <person name="Svensson-Stadler L."/>
            <person name="Chun J."/>
            <person name="Moore E."/>
        </authorList>
    </citation>
    <scope>NUCLEOTIDE SEQUENCE [LARGE SCALE GENOMIC DNA]</scope>
    <source>
        <strain evidence="7 8">CCUG 32756T</strain>
    </source>
</reference>
<dbReference type="Pfam" id="PF03739">
    <property type="entry name" value="LptF_LptG"/>
    <property type="match status" value="1"/>
</dbReference>
<evidence type="ECO:0000313" key="7">
    <source>
        <dbReference type="EMBL" id="KAA8708547.1"/>
    </source>
</evidence>
<evidence type="ECO:0000256" key="5">
    <source>
        <dbReference type="ARBA" id="ARBA00023136"/>
    </source>
</evidence>
<feature type="transmembrane region" description="Helical" evidence="6">
    <location>
        <begin position="314"/>
        <end position="332"/>
    </location>
</feature>
<feature type="transmembrane region" description="Helical" evidence="6">
    <location>
        <begin position="258"/>
        <end position="279"/>
    </location>
</feature>
<evidence type="ECO:0000256" key="3">
    <source>
        <dbReference type="ARBA" id="ARBA00022692"/>
    </source>
</evidence>
<comment type="subcellular location">
    <subcellularLocation>
        <location evidence="1">Cell membrane</location>
        <topology evidence="1">Multi-pass membrane protein</topology>
    </subcellularLocation>
</comment>
<dbReference type="GO" id="GO:0015920">
    <property type="term" value="P:lipopolysaccharide transport"/>
    <property type="evidence" value="ECO:0007669"/>
    <property type="project" value="TreeGrafter"/>
</dbReference>
<dbReference type="PANTHER" id="PTHR33529">
    <property type="entry name" value="SLR0882 PROTEIN-RELATED"/>
    <property type="match status" value="1"/>
</dbReference>
<organism evidence="7 8">
    <name type="scientific">Helicobacter canis</name>
    <dbReference type="NCBI Taxonomy" id="29419"/>
    <lineage>
        <taxon>Bacteria</taxon>
        <taxon>Pseudomonadati</taxon>
        <taxon>Campylobacterota</taxon>
        <taxon>Epsilonproteobacteria</taxon>
        <taxon>Campylobacterales</taxon>
        <taxon>Helicobacteraceae</taxon>
        <taxon>Helicobacter</taxon>
    </lineage>
</organism>
<dbReference type="InterPro" id="IPR005495">
    <property type="entry name" value="LptG/LptF_permease"/>
</dbReference>
<protein>
    <submittedName>
        <fullName evidence="7">LptF/LptG family permease</fullName>
    </submittedName>
</protein>
<keyword evidence="5 6" id="KW-0472">Membrane</keyword>
<evidence type="ECO:0000313" key="8">
    <source>
        <dbReference type="Proteomes" id="UP000323707"/>
    </source>
</evidence>
<keyword evidence="3 6" id="KW-0812">Transmembrane</keyword>
<sequence>MAMMQRYLFQAAAQIFLPFFIVLFFIASVVLLIGLATITQFIKLNVWDLGQIFLYSIPNGVFFIIPITFFCACVLGLSRLSFDYELLVFFSLGISPRKVLAPFIGLSIFASVVLLFFSLALIPLSKSAYGNFMAQKRAEVNINIKAGEFGQKLGDWLVYADTAHDRHYEGLVLFSSNLESQEVFITAQEGEMSNNDGVFTLLLRNGNAYFTEPNKVERVDFAQMLVHTKIDEISLSSYDLWAYWKSAFEGSRSQARRLAQAIITSLFPIASIFLIPLFGIANPRFHKNLSYVYLLISVAGYFIAMHIFSQNAPFYGIVILPIVWFVLSYGLYRKFVLRIY</sequence>
<gene>
    <name evidence="7" type="ORF">F4V45_06405</name>
</gene>
<evidence type="ECO:0000256" key="6">
    <source>
        <dbReference type="SAM" id="Phobius"/>
    </source>
</evidence>
<keyword evidence="4 6" id="KW-1133">Transmembrane helix</keyword>
<dbReference type="AlphaFoldDB" id="A0A5M9QKY9"/>
<proteinExistence type="predicted"/>